<name>A0A6C0U527_9GAMM</name>
<feature type="transmembrane region" description="Helical" evidence="1">
    <location>
        <begin position="237"/>
        <end position="257"/>
    </location>
</feature>
<feature type="transmembrane region" description="Helical" evidence="1">
    <location>
        <begin position="324"/>
        <end position="343"/>
    </location>
</feature>
<dbReference type="Pfam" id="PF05684">
    <property type="entry name" value="DUF819"/>
    <property type="match status" value="1"/>
</dbReference>
<dbReference type="PANTHER" id="PTHR34289:SF8">
    <property type="entry name" value="DUF819 DOMAIN-CONTAINING PROTEIN"/>
    <property type="match status" value="1"/>
</dbReference>
<feature type="transmembrane region" description="Helical" evidence="1">
    <location>
        <begin position="6"/>
        <end position="27"/>
    </location>
</feature>
<evidence type="ECO:0000313" key="3">
    <source>
        <dbReference type="Proteomes" id="UP000477680"/>
    </source>
</evidence>
<keyword evidence="3" id="KW-1185">Reference proteome</keyword>
<dbReference type="KEGG" id="kim:G3T16_15055"/>
<feature type="transmembrane region" description="Helical" evidence="1">
    <location>
        <begin position="350"/>
        <end position="373"/>
    </location>
</feature>
<reference evidence="2 3" key="1">
    <citation type="submission" date="2020-02" db="EMBL/GenBank/DDBJ databases">
        <title>Genome sequencing for Kineobactrum sp. M2.</title>
        <authorList>
            <person name="Park S.-J."/>
        </authorList>
    </citation>
    <scope>NUCLEOTIDE SEQUENCE [LARGE SCALE GENOMIC DNA]</scope>
    <source>
        <strain evidence="2 3">M2</strain>
    </source>
</reference>
<feature type="transmembrane region" description="Helical" evidence="1">
    <location>
        <begin position="263"/>
        <end position="283"/>
    </location>
</feature>
<organism evidence="2 3">
    <name type="scientific">Kineobactrum salinum</name>
    <dbReference type="NCBI Taxonomy" id="2708301"/>
    <lineage>
        <taxon>Bacteria</taxon>
        <taxon>Pseudomonadati</taxon>
        <taxon>Pseudomonadota</taxon>
        <taxon>Gammaproteobacteria</taxon>
        <taxon>Cellvibrionales</taxon>
        <taxon>Halieaceae</taxon>
        <taxon>Kineobactrum</taxon>
    </lineage>
</organism>
<dbReference type="PANTHER" id="PTHR34289">
    <property type="entry name" value="PROTEIN, PUTATIVE (DUF819)-RELATED"/>
    <property type="match status" value="1"/>
</dbReference>
<dbReference type="EMBL" id="CP048711">
    <property type="protein sequence ID" value="QIB66519.1"/>
    <property type="molecule type" value="Genomic_DNA"/>
</dbReference>
<feature type="transmembrane region" description="Helical" evidence="1">
    <location>
        <begin position="295"/>
        <end position="318"/>
    </location>
</feature>
<keyword evidence="1" id="KW-0472">Membrane</keyword>
<dbReference type="AlphaFoldDB" id="A0A6C0U527"/>
<feature type="transmembrane region" description="Helical" evidence="1">
    <location>
        <begin position="126"/>
        <end position="145"/>
    </location>
</feature>
<feature type="transmembrane region" description="Helical" evidence="1">
    <location>
        <begin position="34"/>
        <end position="54"/>
    </location>
</feature>
<evidence type="ECO:0000256" key="1">
    <source>
        <dbReference type="SAM" id="Phobius"/>
    </source>
</evidence>
<evidence type="ECO:0000313" key="2">
    <source>
        <dbReference type="EMBL" id="QIB66519.1"/>
    </source>
</evidence>
<dbReference type="InterPro" id="IPR008537">
    <property type="entry name" value="DUF819"/>
</dbReference>
<keyword evidence="1" id="KW-0812">Transmembrane</keyword>
<feature type="transmembrane region" description="Helical" evidence="1">
    <location>
        <begin position="60"/>
        <end position="80"/>
    </location>
</feature>
<dbReference type="Proteomes" id="UP000477680">
    <property type="component" value="Chromosome"/>
</dbReference>
<proteinExistence type="predicted"/>
<accession>A0A6C0U527</accession>
<gene>
    <name evidence="2" type="ORF">G3T16_15055</name>
</gene>
<sequence>MTVIEANQTVLLGVVIVCAVAASVVLERWRFGKVLSSALIAMMLGMLLVNVRLIPDSAPFYGFIYSSLVPIALPLFLYEAEWKRVATEAGQLAKLFAAGAVGVLLGAMLAALIVDVGENSKDWASVFAASYVGGTVNFLSVATSLELPEKEIAVALAVDTIAGMTLLAFLLVLPVVKVIAGLFPQEIGSMGADALDPESRLMDSMAVKATSAAMGLAVSVTIYVLSRLVAQGIGGETYLTLIVTAITLVLANAYPQTMSKLRASYGLGVLIMLAFFFIVGVSANLHELRESGLDFVLFIATIIVCHLIAILSIARIFGFRLSEAIVVSCACAMGPTVAAGVAGSKRWINLVTPGIVLGIFGYATANFLGLALARTLGVLD</sequence>
<protein>
    <submittedName>
        <fullName evidence="2">DUF819 family protein</fullName>
    </submittedName>
</protein>
<dbReference type="RefSeq" id="WP_163495953.1">
    <property type="nucleotide sequence ID" value="NZ_CP048711.1"/>
</dbReference>
<keyword evidence="1" id="KW-1133">Transmembrane helix</keyword>
<feature type="transmembrane region" description="Helical" evidence="1">
    <location>
        <begin position="92"/>
        <end position="114"/>
    </location>
</feature>
<feature type="transmembrane region" description="Helical" evidence="1">
    <location>
        <begin position="152"/>
        <end position="176"/>
    </location>
</feature>